<evidence type="ECO:0000313" key="2">
    <source>
        <dbReference type="EMBL" id="CAI5759191.1"/>
    </source>
</evidence>
<proteinExistence type="predicted"/>
<dbReference type="AlphaFoldDB" id="A0A9W4TXD9"/>
<reference evidence="2" key="1">
    <citation type="submission" date="2022-12" db="EMBL/GenBank/DDBJ databases">
        <authorList>
            <person name="Brejova B."/>
        </authorList>
    </citation>
    <scope>NUCLEOTIDE SEQUENCE</scope>
</reference>
<keyword evidence="1" id="KW-0732">Signal</keyword>
<dbReference type="Proteomes" id="UP001152885">
    <property type="component" value="Unassembled WGS sequence"/>
</dbReference>
<feature type="chain" id="PRO_5040749657" evidence="1">
    <location>
        <begin position="21"/>
        <end position="161"/>
    </location>
</feature>
<dbReference type="OrthoDB" id="4018368at2759"/>
<evidence type="ECO:0000256" key="1">
    <source>
        <dbReference type="SAM" id="SignalP"/>
    </source>
</evidence>
<organism evidence="2 3">
    <name type="scientific">Candida verbasci</name>
    <dbReference type="NCBI Taxonomy" id="1227364"/>
    <lineage>
        <taxon>Eukaryota</taxon>
        <taxon>Fungi</taxon>
        <taxon>Dikarya</taxon>
        <taxon>Ascomycota</taxon>
        <taxon>Saccharomycotina</taxon>
        <taxon>Pichiomycetes</taxon>
        <taxon>Debaryomycetaceae</taxon>
        <taxon>Candida/Lodderomyces clade</taxon>
        <taxon>Candida</taxon>
    </lineage>
</organism>
<name>A0A9W4TXD9_9ASCO</name>
<feature type="signal peptide" evidence="1">
    <location>
        <begin position="1"/>
        <end position="20"/>
    </location>
</feature>
<dbReference type="EMBL" id="CANTUO010000004">
    <property type="protein sequence ID" value="CAI5759191.1"/>
    <property type="molecule type" value="Genomic_DNA"/>
</dbReference>
<accession>A0A9W4TXD9</accession>
<protein>
    <submittedName>
        <fullName evidence="2">Uncharacterized protein</fullName>
    </submittedName>
</protein>
<comment type="caution">
    <text evidence="2">The sequence shown here is derived from an EMBL/GenBank/DDBJ whole genome shotgun (WGS) entry which is preliminary data.</text>
</comment>
<keyword evidence="3" id="KW-1185">Reference proteome</keyword>
<evidence type="ECO:0000313" key="3">
    <source>
        <dbReference type="Proteomes" id="UP001152885"/>
    </source>
</evidence>
<gene>
    <name evidence="2" type="ORF">CANVERA_P3700</name>
</gene>
<sequence length="161" mass="19467">MLFTYQFLILFFTILSTSFAKLYPIQLYVDSNNKTIDDHGLQTYQETNNVYWFFLNNQQARRLIYDDNTRRIYWQDNSQRRFFFKLSNNVLLTSPGDGTRIYIDYKTYRLSFNQDNRLYAVKNVGDPQNISRTRYAIKYYATNNQVPRDAIKINYLYAKFI</sequence>